<dbReference type="EMBL" id="WIXK01000003">
    <property type="protein sequence ID" value="MQY42480.1"/>
    <property type="molecule type" value="Genomic_DNA"/>
</dbReference>
<gene>
    <name evidence="1" type="ORF">GG681_07480</name>
</gene>
<organism evidence="1 2">
    <name type="scientific">Tritonibacter aquimaris</name>
    <dbReference type="NCBI Taxonomy" id="2663379"/>
    <lineage>
        <taxon>Bacteria</taxon>
        <taxon>Pseudomonadati</taxon>
        <taxon>Pseudomonadota</taxon>
        <taxon>Alphaproteobacteria</taxon>
        <taxon>Rhodobacterales</taxon>
        <taxon>Paracoccaceae</taxon>
        <taxon>Tritonibacter</taxon>
    </lineage>
</organism>
<accession>A0A844AKW1</accession>
<sequence length="59" mass="6707">MPYNKIYNGTPARHPDGDCISQEVSDLKPLVDHAIERARNWDFEAAKAALKQAQRQLND</sequence>
<dbReference type="Proteomes" id="UP000436694">
    <property type="component" value="Unassembled WGS sequence"/>
</dbReference>
<keyword evidence="2" id="KW-1185">Reference proteome</keyword>
<name>A0A844AKW1_9RHOB</name>
<proteinExistence type="predicted"/>
<protein>
    <submittedName>
        <fullName evidence="1">Uncharacterized protein</fullName>
    </submittedName>
</protein>
<evidence type="ECO:0000313" key="1">
    <source>
        <dbReference type="EMBL" id="MQY42480.1"/>
    </source>
</evidence>
<reference evidence="1 2" key="1">
    <citation type="submission" date="2019-10" db="EMBL/GenBank/DDBJ databases">
        <title>Epibacterium sp. nov., isolated from seawater.</title>
        <authorList>
            <person name="Zhang X."/>
            <person name="Li N."/>
        </authorList>
    </citation>
    <scope>NUCLEOTIDE SEQUENCE [LARGE SCALE GENOMIC DNA]</scope>
    <source>
        <strain evidence="1 2">SM1969</strain>
    </source>
</reference>
<evidence type="ECO:0000313" key="2">
    <source>
        <dbReference type="Proteomes" id="UP000436694"/>
    </source>
</evidence>
<dbReference type="RefSeq" id="WP_153546674.1">
    <property type="nucleotide sequence ID" value="NZ_WIXK01000003.1"/>
</dbReference>
<dbReference type="AlphaFoldDB" id="A0A844AKW1"/>
<comment type="caution">
    <text evidence="1">The sequence shown here is derived from an EMBL/GenBank/DDBJ whole genome shotgun (WGS) entry which is preliminary data.</text>
</comment>